<keyword evidence="2" id="KW-1185">Reference proteome</keyword>
<dbReference type="Gene3D" id="1.10.418.10">
    <property type="entry name" value="Calponin-like domain"/>
    <property type="match status" value="1"/>
</dbReference>
<dbReference type="Proteomes" id="UP000827092">
    <property type="component" value="Unassembled WGS sequence"/>
</dbReference>
<dbReference type="InterPro" id="IPR036872">
    <property type="entry name" value="CH_dom_sf"/>
</dbReference>
<proteinExistence type="predicted"/>
<comment type="caution">
    <text evidence="1">The sequence shown here is derived from an EMBL/GenBank/DDBJ whole genome shotgun (WGS) entry which is preliminary data.</text>
</comment>
<dbReference type="EMBL" id="JAFNEN010000264">
    <property type="protein sequence ID" value="KAG8187664.1"/>
    <property type="molecule type" value="Genomic_DNA"/>
</dbReference>
<evidence type="ECO:0000313" key="2">
    <source>
        <dbReference type="Proteomes" id="UP000827092"/>
    </source>
</evidence>
<accession>A0AAV6UTX6</accession>
<dbReference type="SUPFAM" id="SSF47576">
    <property type="entry name" value="Calponin-homology domain, CH-domain"/>
    <property type="match status" value="1"/>
</dbReference>
<reference evidence="1 2" key="1">
    <citation type="journal article" date="2022" name="Nat. Ecol. Evol.">
        <title>A masculinizing supergene underlies an exaggerated male reproductive morph in a spider.</title>
        <authorList>
            <person name="Hendrickx F."/>
            <person name="De Corte Z."/>
            <person name="Sonet G."/>
            <person name="Van Belleghem S.M."/>
            <person name="Kostlbacher S."/>
            <person name="Vangestel C."/>
        </authorList>
    </citation>
    <scope>NUCLEOTIDE SEQUENCE [LARGE SCALE GENOMIC DNA]</scope>
    <source>
        <strain evidence="1">W744_W776</strain>
    </source>
</reference>
<name>A0AAV6UTX6_9ARAC</name>
<sequence length="79" mass="9062">MGEREPIMCVNVYSTSGTSDNLSRHDMLNWVNECLQSQYKKRGALSFCTGSAKINLGPFYEPFLQNFVFIYHVQDLYAS</sequence>
<organism evidence="1 2">
    <name type="scientific">Oedothorax gibbosus</name>
    <dbReference type="NCBI Taxonomy" id="931172"/>
    <lineage>
        <taxon>Eukaryota</taxon>
        <taxon>Metazoa</taxon>
        <taxon>Ecdysozoa</taxon>
        <taxon>Arthropoda</taxon>
        <taxon>Chelicerata</taxon>
        <taxon>Arachnida</taxon>
        <taxon>Araneae</taxon>
        <taxon>Araneomorphae</taxon>
        <taxon>Entelegynae</taxon>
        <taxon>Araneoidea</taxon>
        <taxon>Linyphiidae</taxon>
        <taxon>Erigoninae</taxon>
        <taxon>Oedothorax</taxon>
    </lineage>
</organism>
<protein>
    <submittedName>
        <fullName evidence="1">Uncharacterized protein</fullName>
    </submittedName>
</protein>
<dbReference type="AlphaFoldDB" id="A0AAV6UTX6"/>
<gene>
    <name evidence="1" type="ORF">JTE90_005516</name>
</gene>
<evidence type="ECO:0000313" key="1">
    <source>
        <dbReference type="EMBL" id="KAG8187664.1"/>
    </source>
</evidence>